<comment type="function">
    <text evidence="9">Part of the tripartite ATP-independent periplasmic (TRAP) transport system.</text>
</comment>
<dbReference type="EMBL" id="BNCJ01000007">
    <property type="protein sequence ID" value="GHF55010.1"/>
    <property type="molecule type" value="Genomic_DNA"/>
</dbReference>
<feature type="transmembrane region" description="Helical" evidence="9">
    <location>
        <begin position="140"/>
        <end position="162"/>
    </location>
</feature>
<evidence type="ECO:0000256" key="4">
    <source>
        <dbReference type="ARBA" id="ARBA00022519"/>
    </source>
</evidence>
<evidence type="ECO:0000256" key="7">
    <source>
        <dbReference type="ARBA" id="ARBA00023136"/>
    </source>
</evidence>
<reference evidence="11" key="1">
    <citation type="journal article" date="2014" name="Int. J. Syst. Evol. Microbiol.">
        <title>Complete genome sequence of Corynebacterium casei LMG S-19264T (=DSM 44701T), isolated from a smear-ripened cheese.</title>
        <authorList>
            <consortium name="US DOE Joint Genome Institute (JGI-PGF)"/>
            <person name="Walter F."/>
            <person name="Albersmeier A."/>
            <person name="Kalinowski J."/>
            <person name="Ruckert C."/>
        </authorList>
    </citation>
    <scope>NUCLEOTIDE SEQUENCE</scope>
    <source>
        <strain evidence="11">KCTC 42650</strain>
    </source>
</reference>
<dbReference type="GO" id="GO:0005886">
    <property type="term" value="C:plasma membrane"/>
    <property type="evidence" value="ECO:0007669"/>
    <property type="project" value="UniProtKB-SubCell"/>
</dbReference>
<feature type="transmembrane region" description="Helical" evidence="9">
    <location>
        <begin position="55"/>
        <end position="77"/>
    </location>
</feature>
<gene>
    <name evidence="11" type="ORF">GCM10017056_28200</name>
</gene>
<dbReference type="GO" id="GO:0022857">
    <property type="term" value="F:transmembrane transporter activity"/>
    <property type="evidence" value="ECO:0007669"/>
    <property type="project" value="UniProtKB-UniRule"/>
</dbReference>
<feature type="transmembrane region" description="Helical" evidence="9">
    <location>
        <begin position="98"/>
        <end position="120"/>
    </location>
</feature>
<evidence type="ECO:0000313" key="12">
    <source>
        <dbReference type="Proteomes" id="UP000626220"/>
    </source>
</evidence>
<comment type="subcellular location">
    <subcellularLocation>
        <location evidence="1 9">Cell inner membrane</location>
        <topology evidence="1 9">Multi-pass membrane protein</topology>
    </subcellularLocation>
</comment>
<accession>A0A8J3MA73</accession>
<dbReference type="PANTHER" id="PTHR35011:SF4">
    <property type="entry name" value="SLL1102 PROTEIN"/>
    <property type="match status" value="1"/>
</dbReference>
<evidence type="ECO:0000313" key="11">
    <source>
        <dbReference type="EMBL" id="GHF55010.1"/>
    </source>
</evidence>
<keyword evidence="4 9" id="KW-0997">Cell inner membrane</keyword>
<evidence type="ECO:0000256" key="6">
    <source>
        <dbReference type="ARBA" id="ARBA00022989"/>
    </source>
</evidence>
<dbReference type="InterPro" id="IPR007387">
    <property type="entry name" value="TRAP_DctQ"/>
</dbReference>
<feature type="domain" description="Tripartite ATP-independent periplasmic transporters DctQ component" evidence="10">
    <location>
        <begin position="36"/>
        <end position="168"/>
    </location>
</feature>
<keyword evidence="2 9" id="KW-0813">Transport</keyword>
<dbReference type="InterPro" id="IPR055348">
    <property type="entry name" value="DctQ"/>
</dbReference>
<keyword evidence="5 9" id="KW-0812">Transmembrane</keyword>
<organism evidence="11 12">
    <name type="scientific">Seohaeicola zhoushanensis</name>
    <dbReference type="NCBI Taxonomy" id="1569283"/>
    <lineage>
        <taxon>Bacteria</taxon>
        <taxon>Pseudomonadati</taxon>
        <taxon>Pseudomonadota</taxon>
        <taxon>Alphaproteobacteria</taxon>
        <taxon>Rhodobacterales</taxon>
        <taxon>Roseobacteraceae</taxon>
        <taxon>Seohaeicola</taxon>
    </lineage>
</organism>
<protein>
    <recommendedName>
        <fullName evidence="9">TRAP transporter small permease protein</fullName>
    </recommendedName>
</protein>
<keyword evidence="12" id="KW-1185">Reference proteome</keyword>
<evidence type="ECO:0000256" key="2">
    <source>
        <dbReference type="ARBA" id="ARBA00022448"/>
    </source>
</evidence>
<evidence type="ECO:0000259" key="10">
    <source>
        <dbReference type="Pfam" id="PF04290"/>
    </source>
</evidence>
<comment type="subunit">
    <text evidence="9">The complex comprises the extracytoplasmic solute receptor protein and the two transmembrane proteins.</text>
</comment>
<evidence type="ECO:0000256" key="9">
    <source>
        <dbReference type="RuleBase" id="RU369079"/>
    </source>
</evidence>
<comment type="caution">
    <text evidence="11">The sequence shown here is derived from an EMBL/GenBank/DDBJ whole genome shotgun (WGS) entry which is preliminary data.</text>
</comment>
<dbReference type="AlphaFoldDB" id="A0A8J3MA73"/>
<keyword evidence="6 9" id="KW-1133">Transmembrane helix</keyword>
<dbReference type="PANTHER" id="PTHR35011">
    <property type="entry name" value="2,3-DIKETO-L-GULONATE TRAP TRANSPORTER SMALL PERMEASE PROTEIN YIAM"/>
    <property type="match status" value="1"/>
</dbReference>
<proteinExistence type="inferred from homology"/>
<keyword evidence="7 9" id="KW-0472">Membrane</keyword>
<sequence>MSRNEAEARVLNIVHAIEGLSQWVGKAFGWCILILTFAVSYEVFVRYVLNNPTVWAFDVMVQMYGALFLMSGAYALAQDGHVRGDVLYRLFPVRAQATIDFILYLLFFFPGMMALFWYGWEIAADSWRYKEVSWNSPARIQIYFFKTLIPVAGLLLMIQGVAELMRCWMAMRSGQWPERIDDVRETEDMLIDMDTSAVPRPAPPGH</sequence>
<comment type="similarity">
    <text evidence="8 9">Belongs to the TRAP transporter small permease family.</text>
</comment>
<evidence type="ECO:0000256" key="5">
    <source>
        <dbReference type="ARBA" id="ARBA00022692"/>
    </source>
</evidence>
<reference evidence="11" key="2">
    <citation type="submission" date="2020-09" db="EMBL/GenBank/DDBJ databases">
        <authorList>
            <person name="Sun Q."/>
            <person name="Kim S."/>
        </authorList>
    </citation>
    <scope>NUCLEOTIDE SEQUENCE</scope>
    <source>
        <strain evidence="11">KCTC 42650</strain>
    </source>
</reference>
<name>A0A8J3MA73_9RHOB</name>
<evidence type="ECO:0000256" key="1">
    <source>
        <dbReference type="ARBA" id="ARBA00004429"/>
    </source>
</evidence>
<dbReference type="Pfam" id="PF04290">
    <property type="entry name" value="DctQ"/>
    <property type="match status" value="1"/>
</dbReference>
<evidence type="ECO:0000256" key="8">
    <source>
        <dbReference type="ARBA" id="ARBA00038436"/>
    </source>
</evidence>
<keyword evidence="3" id="KW-1003">Cell membrane</keyword>
<feature type="transmembrane region" description="Helical" evidence="9">
    <location>
        <begin position="27"/>
        <end position="49"/>
    </location>
</feature>
<dbReference type="Proteomes" id="UP000626220">
    <property type="component" value="Unassembled WGS sequence"/>
</dbReference>
<evidence type="ECO:0000256" key="3">
    <source>
        <dbReference type="ARBA" id="ARBA00022475"/>
    </source>
</evidence>